<dbReference type="FunFam" id="1.10.1420.10:FF:000007">
    <property type="entry name" value="DNA mismatch repair protein MutS"/>
    <property type="match status" value="1"/>
</dbReference>
<evidence type="ECO:0000256" key="6">
    <source>
        <dbReference type="ARBA" id="ARBA00023125"/>
    </source>
</evidence>
<evidence type="ECO:0000256" key="5">
    <source>
        <dbReference type="ARBA" id="ARBA00022840"/>
    </source>
</evidence>
<dbReference type="RefSeq" id="WP_092354317.1">
    <property type="nucleotide sequence ID" value="NZ_FOIN01000019.1"/>
</dbReference>
<dbReference type="OrthoDB" id="9802448at2"/>
<dbReference type="GO" id="GO:0140664">
    <property type="term" value="F:ATP-dependent DNA damage sensor activity"/>
    <property type="evidence" value="ECO:0007669"/>
    <property type="project" value="InterPro"/>
</dbReference>
<dbReference type="InterPro" id="IPR036678">
    <property type="entry name" value="MutS_con_dom_sf"/>
</dbReference>
<dbReference type="InterPro" id="IPR007695">
    <property type="entry name" value="DNA_mismatch_repair_MutS-lik_N"/>
</dbReference>
<dbReference type="InterPro" id="IPR045076">
    <property type="entry name" value="MutS"/>
</dbReference>
<dbReference type="InterPro" id="IPR017261">
    <property type="entry name" value="DNA_mismatch_repair_MutS/MSH"/>
</dbReference>
<dbReference type="HAMAP" id="MF_00096">
    <property type="entry name" value="MutS"/>
    <property type="match status" value="1"/>
</dbReference>
<sequence>MKPKYSPMMMQYLSIKEENQDSIVMFRLGDFYEMFFDDAILVSKELEIALTGKNAGAVERVPMCGVPFHSASGYIQKLVDNGHRVAIVEQLSEPGKKGIVERGVVQIITPGTIFDESLTNNKNNYIAALEEFDFNYTLAFCDISTGEFCVTNIDKNEKLLLNQLQMMAVKEVVCLSKHIFKFDDILSSPFDNDKYNDKYAKIFSNINDLKQIKTASLLLNYLLDTQKRELEHLQIIEEINNDDYLTMDLYTKKALELTTNTKNNEKYGSLYWLLDQTKTAMGSRLLKQWIERPLINQAQIEDRLDIVEIFTNYFIQRESVKEILKDIYDLERLSSRIAFGNINARDLKWISSSLKVLPELKAQLISLDEPLINELANKLVDLSHITELIDQAIVDNPPLTVKEGGIIKDSFNEELDELRYIRNHGKQWLAKFEQKERDKTGIKGLKVGYNRVFGYYIEITKANLSLVKDEFNYTRKQSLSNAERFVTPELKEMESKLLSAQDKMVKLEYVLFTQIRDYIKKDVHTLQDVAKVIARIDVYQSLAMISSENSYVRPVFNQSKTFNVVDGRHGVIEQVMAQGSYVSNDVMIDNNYPVLLITGPNMGGKSTYMRQIALIALMGQIGCFVPCSEANIPIFDQIFTRIGASDDLISGQSTFMVEMLEANNALRYATENSLIIFDEIGRGTATFDGMAIAQAMIEYIATSIKCITLFSTHYHELTFLEEKDLGIKNVHASASIENDDLVFLYRIKSGRSNKSYGVNVAKLAKLPDAVLNRANVLLEALEENNIEHHLSNDTLKQAPATSMSVVEKYLDNIDPMALSPIDALSTLIELKKLNESR</sequence>
<accession>A0A1I0FI27</accession>
<dbReference type="SMART" id="SM00534">
    <property type="entry name" value="MUTSac"/>
    <property type="match status" value="1"/>
</dbReference>
<dbReference type="SUPFAM" id="SSF55271">
    <property type="entry name" value="DNA repair protein MutS, domain I"/>
    <property type="match status" value="1"/>
</dbReference>
<dbReference type="PANTHER" id="PTHR11361">
    <property type="entry name" value="DNA MISMATCH REPAIR PROTEIN MUTS FAMILY MEMBER"/>
    <property type="match status" value="1"/>
</dbReference>
<dbReference type="InterPro" id="IPR007696">
    <property type="entry name" value="DNA_mismatch_repair_MutS_core"/>
</dbReference>
<dbReference type="SUPFAM" id="SSF52540">
    <property type="entry name" value="P-loop containing nucleoside triphosphate hydrolases"/>
    <property type="match status" value="1"/>
</dbReference>
<dbReference type="AlphaFoldDB" id="A0A1I0FI27"/>
<dbReference type="Gene3D" id="3.40.1170.10">
    <property type="entry name" value="DNA repair protein MutS, domain I"/>
    <property type="match status" value="1"/>
</dbReference>
<dbReference type="Gene3D" id="3.30.420.110">
    <property type="entry name" value="MutS, connector domain"/>
    <property type="match status" value="1"/>
</dbReference>
<reference evidence="13" key="1">
    <citation type="submission" date="2016-10" db="EMBL/GenBank/DDBJ databases">
        <authorList>
            <person name="Varghese N."/>
            <person name="Submissions S."/>
        </authorList>
    </citation>
    <scope>NUCLEOTIDE SEQUENCE [LARGE SCALE GENOMIC DNA]</scope>
    <source>
        <strain evidence="13">DSM 1551</strain>
    </source>
</reference>
<dbReference type="Gene3D" id="3.40.50.300">
    <property type="entry name" value="P-loop containing nucleotide triphosphate hydrolases"/>
    <property type="match status" value="1"/>
</dbReference>
<dbReference type="InterPro" id="IPR016151">
    <property type="entry name" value="DNA_mismatch_repair_MutS_N"/>
</dbReference>
<dbReference type="SUPFAM" id="SSF53150">
    <property type="entry name" value="DNA repair protein MutS, domain II"/>
    <property type="match status" value="1"/>
</dbReference>
<dbReference type="GO" id="GO:0005524">
    <property type="term" value="F:ATP binding"/>
    <property type="evidence" value="ECO:0007669"/>
    <property type="project" value="UniProtKB-UniRule"/>
</dbReference>
<evidence type="ECO:0000256" key="7">
    <source>
        <dbReference type="ARBA" id="ARBA00023204"/>
    </source>
</evidence>
<dbReference type="GO" id="GO:0003684">
    <property type="term" value="F:damaged DNA binding"/>
    <property type="evidence" value="ECO:0007669"/>
    <property type="project" value="UniProtKB-UniRule"/>
</dbReference>
<dbReference type="GO" id="GO:0005829">
    <property type="term" value="C:cytosol"/>
    <property type="evidence" value="ECO:0007669"/>
    <property type="project" value="TreeGrafter"/>
</dbReference>
<dbReference type="InterPro" id="IPR000432">
    <property type="entry name" value="DNA_mismatch_repair_MutS_C"/>
</dbReference>
<dbReference type="Pfam" id="PF05188">
    <property type="entry name" value="MutS_II"/>
    <property type="match status" value="1"/>
</dbReference>
<evidence type="ECO:0000259" key="11">
    <source>
        <dbReference type="PROSITE" id="PS00486"/>
    </source>
</evidence>
<evidence type="ECO:0000256" key="3">
    <source>
        <dbReference type="ARBA" id="ARBA00022741"/>
    </source>
</evidence>
<protein>
    <recommendedName>
        <fullName evidence="2 9">DNA mismatch repair protein MutS</fullName>
    </recommendedName>
</protein>
<dbReference type="PROSITE" id="PS00486">
    <property type="entry name" value="DNA_MISMATCH_REPAIR_2"/>
    <property type="match status" value="1"/>
</dbReference>
<proteinExistence type="inferred from homology"/>
<dbReference type="Proteomes" id="UP000198558">
    <property type="component" value="Unassembled WGS sequence"/>
</dbReference>
<organism evidence="12 13">
    <name type="scientific">Thomasclavelia cocleata</name>
    <dbReference type="NCBI Taxonomy" id="69824"/>
    <lineage>
        <taxon>Bacteria</taxon>
        <taxon>Bacillati</taxon>
        <taxon>Bacillota</taxon>
        <taxon>Erysipelotrichia</taxon>
        <taxon>Erysipelotrichales</taxon>
        <taxon>Coprobacillaceae</taxon>
        <taxon>Thomasclavelia</taxon>
    </lineage>
</organism>
<feature type="domain" description="DNA mismatch repair proteins mutS family" evidence="11">
    <location>
        <begin position="673"/>
        <end position="689"/>
    </location>
</feature>
<name>A0A1I0FI27_9FIRM</name>
<evidence type="ECO:0000256" key="4">
    <source>
        <dbReference type="ARBA" id="ARBA00022763"/>
    </source>
</evidence>
<dbReference type="InterPro" id="IPR036187">
    <property type="entry name" value="DNA_mismatch_repair_MutS_sf"/>
</dbReference>
<gene>
    <name evidence="9" type="primary">mutS</name>
    <name evidence="12" type="ORF">SAMN04489758_11935</name>
</gene>
<evidence type="ECO:0000256" key="2">
    <source>
        <dbReference type="ARBA" id="ARBA00021982"/>
    </source>
</evidence>
<dbReference type="FunFam" id="3.40.50.300:FF:000870">
    <property type="entry name" value="MutS protein homolog 4"/>
    <property type="match status" value="1"/>
</dbReference>
<comment type="similarity">
    <text evidence="1 9 10">Belongs to the DNA mismatch repair MutS family.</text>
</comment>
<dbReference type="GeneID" id="78288632"/>
<keyword evidence="5 9" id="KW-0067">ATP-binding</keyword>
<comment type="function">
    <text evidence="8 9">This protein is involved in the repair of mismatches in DNA. It is possible that it carries out the mismatch recognition step. This protein has a weak ATPase activity.</text>
</comment>
<dbReference type="SMART" id="SM00533">
    <property type="entry name" value="MUTSd"/>
    <property type="match status" value="1"/>
</dbReference>
<keyword evidence="6 9" id="KW-0238">DNA-binding</keyword>
<evidence type="ECO:0000256" key="8">
    <source>
        <dbReference type="ARBA" id="ARBA00024647"/>
    </source>
</evidence>
<dbReference type="NCBIfam" id="NF003810">
    <property type="entry name" value="PRK05399.1"/>
    <property type="match status" value="1"/>
</dbReference>
<dbReference type="InterPro" id="IPR027417">
    <property type="entry name" value="P-loop_NTPase"/>
</dbReference>
<dbReference type="CDD" id="cd03284">
    <property type="entry name" value="ABC_MutS1"/>
    <property type="match status" value="1"/>
</dbReference>
<feature type="binding site" evidence="9">
    <location>
        <begin position="599"/>
        <end position="606"/>
    </location>
    <ligand>
        <name>ATP</name>
        <dbReference type="ChEBI" id="CHEBI:30616"/>
    </ligand>
</feature>
<keyword evidence="13" id="KW-1185">Reference proteome</keyword>
<keyword evidence="4 9" id="KW-0227">DNA damage</keyword>
<keyword evidence="3 9" id="KW-0547">Nucleotide-binding</keyword>
<dbReference type="PIRSF" id="PIRSF037677">
    <property type="entry name" value="DNA_mis_repair_Msh6"/>
    <property type="match status" value="1"/>
</dbReference>
<dbReference type="PANTHER" id="PTHR11361:SF34">
    <property type="entry name" value="DNA MISMATCH REPAIR PROTEIN MSH1, MITOCHONDRIAL"/>
    <property type="match status" value="1"/>
</dbReference>
<evidence type="ECO:0000256" key="10">
    <source>
        <dbReference type="RuleBase" id="RU003756"/>
    </source>
</evidence>
<dbReference type="NCBIfam" id="TIGR01070">
    <property type="entry name" value="mutS1"/>
    <property type="match status" value="1"/>
</dbReference>
<evidence type="ECO:0000256" key="1">
    <source>
        <dbReference type="ARBA" id="ARBA00006271"/>
    </source>
</evidence>
<dbReference type="SUPFAM" id="SSF48334">
    <property type="entry name" value="DNA repair protein MutS, domain III"/>
    <property type="match status" value="1"/>
</dbReference>
<dbReference type="Pfam" id="PF00488">
    <property type="entry name" value="MutS_V"/>
    <property type="match status" value="1"/>
</dbReference>
<dbReference type="GO" id="GO:0030983">
    <property type="term" value="F:mismatched DNA binding"/>
    <property type="evidence" value="ECO:0007669"/>
    <property type="project" value="InterPro"/>
</dbReference>
<dbReference type="Gene3D" id="1.10.1420.10">
    <property type="match status" value="2"/>
</dbReference>
<keyword evidence="7 9" id="KW-0234">DNA repair</keyword>
<evidence type="ECO:0000313" key="13">
    <source>
        <dbReference type="Proteomes" id="UP000198558"/>
    </source>
</evidence>
<dbReference type="Pfam" id="PF05192">
    <property type="entry name" value="MutS_III"/>
    <property type="match status" value="1"/>
</dbReference>
<dbReference type="EMBL" id="FOIN01000019">
    <property type="protein sequence ID" value="SET57650.1"/>
    <property type="molecule type" value="Genomic_DNA"/>
</dbReference>
<dbReference type="InterPro" id="IPR005748">
    <property type="entry name" value="DNA_mismatch_repair_MutS"/>
</dbReference>
<evidence type="ECO:0000256" key="9">
    <source>
        <dbReference type="HAMAP-Rule" id="MF_00096"/>
    </source>
</evidence>
<dbReference type="GO" id="GO:0006298">
    <property type="term" value="P:mismatch repair"/>
    <property type="evidence" value="ECO:0007669"/>
    <property type="project" value="UniProtKB-UniRule"/>
</dbReference>
<evidence type="ECO:0000313" key="12">
    <source>
        <dbReference type="EMBL" id="SET57650.1"/>
    </source>
</evidence>
<dbReference type="InterPro" id="IPR007860">
    <property type="entry name" value="DNA_mmatch_repair_MutS_con_dom"/>
</dbReference>
<dbReference type="Pfam" id="PF01624">
    <property type="entry name" value="MutS_I"/>
    <property type="match status" value="1"/>
</dbReference>
<dbReference type="FunFam" id="3.40.1170.10:FF:000001">
    <property type="entry name" value="DNA mismatch repair protein MutS"/>
    <property type="match status" value="1"/>
</dbReference>
<dbReference type="Pfam" id="PF05190">
    <property type="entry name" value="MutS_IV"/>
    <property type="match status" value="1"/>
</dbReference>
<dbReference type="InterPro" id="IPR007861">
    <property type="entry name" value="DNA_mismatch_repair_MutS_clamp"/>
</dbReference>